<feature type="compositionally biased region" description="Pro residues" evidence="1">
    <location>
        <begin position="76"/>
        <end position="85"/>
    </location>
</feature>
<dbReference type="Proteomes" id="UP000598217">
    <property type="component" value="Unassembled WGS sequence"/>
</dbReference>
<feature type="region of interest" description="Disordered" evidence="1">
    <location>
        <begin position="60"/>
        <end position="101"/>
    </location>
</feature>
<keyword evidence="2" id="KW-1133">Transmembrane helix</keyword>
<proteinExistence type="predicted"/>
<gene>
    <name evidence="3" type="ORF">H4W79_004548</name>
</gene>
<reference evidence="3 4" key="1">
    <citation type="submission" date="2020-10" db="EMBL/GenBank/DDBJ databases">
        <title>Sequencing the genomes of 1000 actinobacteria strains.</title>
        <authorList>
            <person name="Klenk H.-P."/>
        </authorList>
    </citation>
    <scope>NUCLEOTIDE SEQUENCE [LARGE SCALE GENOMIC DNA]</scope>
    <source>
        <strain evidence="3 4">DSM 45157</strain>
    </source>
</reference>
<sequence length="101" mass="10678">MNPEAQGLWARVLVRALVVVTAGVMALGFLGPEAALLVAFLTVLTHVLLWARSRYARSLFPEPGRDAGGEGTEEPPGGPEPPQGPQDPTAPGRRHPPRHSG</sequence>
<evidence type="ECO:0000313" key="3">
    <source>
        <dbReference type="EMBL" id="MBE1460334.1"/>
    </source>
</evidence>
<feature type="transmembrane region" description="Helical" evidence="2">
    <location>
        <begin position="12"/>
        <end position="29"/>
    </location>
</feature>
<protein>
    <submittedName>
        <fullName evidence="3">Uncharacterized protein</fullName>
    </submittedName>
</protein>
<organism evidence="3 4">
    <name type="scientific">Nocardiopsis terrae</name>
    <dbReference type="NCBI Taxonomy" id="372655"/>
    <lineage>
        <taxon>Bacteria</taxon>
        <taxon>Bacillati</taxon>
        <taxon>Actinomycetota</taxon>
        <taxon>Actinomycetes</taxon>
        <taxon>Streptosporangiales</taxon>
        <taxon>Nocardiopsidaceae</taxon>
        <taxon>Nocardiopsis</taxon>
    </lineage>
</organism>
<keyword evidence="2" id="KW-0472">Membrane</keyword>
<evidence type="ECO:0000256" key="1">
    <source>
        <dbReference type="SAM" id="MobiDB-lite"/>
    </source>
</evidence>
<dbReference type="EMBL" id="JADBDY010000001">
    <property type="protein sequence ID" value="MBE1460334.1"/>
    <property type="molecule type" value="Genomic_DNA"/>
</dbReference>
<feature type="transmembrane region" description="Helical" evidence="2">
    <location>
        <begin position="35"/>
        <end position="51"/>
    </location>
</feature>
<evidence type="ECO:0000313" key="4">
    <source>
        <dbReference type="Proteomes" id="UP000598217"/>
    </source>
</evidence>
<comment type="caution">
    <text evidence="3">The sequence shown here is derived from an EMBL/GenBank/DDBJ whole genome shotgun (WGS) entry which is preliminary data.</text>
</comment>
<keyword evidence="2" id="KW-0812">Transmembrane</keyword>
<dbReference type="RefSeq" id="WP_191267034.1">
    <property type="nucleotide sequence ID" value="NZ_BMXJ01000001.1"/>
</dbReference>
<keyword evidence="4" id="KW-1185">Reference proteome</keyword>
<accession>A0ABR9HMW5</accession>
<feature type="compositionally biased region" description="Basic residues" evidence="1">
    <location>
        <begin position="92"/>
        <end position="101"/>
    </location>
</feature>
<evidence type="ECO:0000256" key="2">
    <source>
        <dbReference type="SAM" id="Phobius"/>
    </source>
</evidence>
<name>A0ABR9HMW5_9ACTN</name>